<organism evidence="1 2">
    <name type="scientific">Archangium gephyra</name>
    <dbReference type="NCBI Taxonomy" id="48"/>
    <lineage>
        <taxon>Bacteria</taxon>
        <taxon>Pseudomonadati</taxon>
        <taxon>Myxococcota</taxon>
        <taxon>Myxococcia</taxon>
        <taxon>Myxococcales</taxon>
        <taxon>Cystobacterineae</taxon>
        <taxon>Archangiaceae</taxon>
        <taxon>Archangium</taxon>
    </lineage>
</organism>
<sequence length="105" mass="11394">MDDERIDLGALDPSKNSRKWEALVQRTVERSITLPPAAPPSAWVSLARVRVAVAGFAALALLSWVPVITREVQTSDESATDPAYAMMQFSQSGDTAALLESAHVW</sequence>
<accession>A0A2W5V844</accession>
<dbReference type="Proteomes" id="UP000249061">
    <property type="component" value="Unassembled WGS sequence"/>
</dbReference>
<comment type="caution">
    <text evidence="1">The sequence shown here is derived from an EMBL/GenBank/DDBJ whole genome shotgun (WGS) entry which is preliminary data.</text>
</comment>
<reference evidence="1 2" key="1">
    <citation type="submission" date="2017-08" db="EMBL/GenBank/DDBJ databases">
        <title>Infants hospitalized years apart are colonized by the same room-sourced microbial strains.</title>
        <authorList>
            <person name="Brooks B."/>
            <person name="Olm M.R."/>
            <person name="Firek B.A."/>
            <person name="Baker R."/>
            <person name="Thomas B.C."/>
            <person name="Morowitz M.J."/>
            <person name="Banfield J.F."/>
        </authorList>
    </citation>
    <scope>NUCLEOTIDE SEQUENCE [LARGE SCALE GENOMIC DNA]</scope>
    <source>
        <strain evidence="1">S2_003_000_R2_14</strain>
    </source>
</reference>
<name>A0A2W5V844_9BACT</name>
<evidence type="ECO:0000313" key="1">
    <source>
        <dbReference type="EMBL" id="PZR12014.1"/>
    </source>
</evidence>
<dbReference type="AlphaFoldDB" id="A0A2W5V844"/>
<dbReference type="EMBL" id="QFQP01000013">
    <property type="protein sequence ID" value="PZR12014.1"/>
    <property type="molecule type" value="Genomic_DNA"/>
</dbReference>
<gene>
    <name evidence="1" type="ORF">DI536_16975</name>
</gene>
<evidence type="ECO:0000313" key="2">
    <source>
        <dbReference type="Proteomes" id="UP000249061"/>
    </source>
</evidence>
<proteinExistence type="predicted"/>
<protein>
    <submittedName>
        <fullName evidence="1">Uncharacterized protein</fullName>
    </submittedName>
</protein>